<comment type="caution">
    <text evidence="1">The sequence shown here is derived from an EMBL/GenBank/DDBJ whole genome shotgun (WGS) entry which is preliminary data.</text>
</comment>
<dbReference type="RefSeq" id="WP_229837943.1">
    <property type="nucleotide sequence ID" value="NZ_BMYZ01000002.1"/>
</dbReference>
<sequence length="188" mass="21049">MTIDLLFVHSAGLQIGGQGSAPFVEQLRRDLGAAYKISFPIMPAPSKPSYLRWKYELKNLLHGESSPKILIGHSLGGSVLLKYLSELPDKISASGLFIVAAPFWGSENWTLDEFLLRDDFAKSLPKSLKIFLYHSKDDDMVPFSHLDYYRKAIPQAEVRELDTGEHSFKKGLPELTRDIQKLSASLGN</sequence>
<dbReference type="InterPro" id="IPR010662">
    <property type="entry name" value="RBBP9/YdeN"/>
</dbReference>
<dbReference type="Gene3D" id="3.40.50.1820">
    <property type="entry name" value="alpha/beta hydrolase"/>
    <property type="match status" value="1"/>
</dbReference>
<dbReference type="GO" id="GO:0016787">
    <property type="term" value="F:hydrolase activity"/>
    <property type="evidence" value="ECO:0007669"/>
    <property type="project" value="UniProtKB-KW"/>
</dbReference>
<reference evidence="2" key="1">
    <citation type="journal article" date="2019" name="Int. J. Syst. Evol. Microbiol.">
        <title>The Global Catalogue of Microorganisms (GCM) 10K type strain sequencing project: providing services to taxonomists for standard genome sequencing and annotation.</title>
        <authorList>
            <consortium name="The Broad Institute Genomics Platform"/>
            <consortium name="The Broad Institute Genome Sequencing Center for Infectious Disease"/>
            <person name="Wu L."/>
            <person name="Ma J."/>
        </authorList>
    </citation>
    <scope>NUCLEOTIDE SEQUENCE [LARGE SCALE GENOMIC DNA]</scope>
    <source>
        <strain evidence="2">KCTC 32239</strain>
    </source>
</reference>
<evidence type="ECO:0000313" key="1">
    <source>
        <dbReference type="EMBL" id="GGY76869.1"/>
    </source>
</evidence>
<evidence type="ECO:0000313" key="2">
    <source>
        <dbReference type="Proteomes" id="UP000619761"/>
    </source>
</evidence>
<dbReference type="PANTHER" id="PTHR15394">
    <property type="entry name" value="SERINE HYDROLASE RBBP9"/>
    <property type="match status" value="1"/>
</dbReference>
<name>A0ABQ3B2Y2_9GAMM</name>
<dbReference type="PANTHER" id="PTHR15394:SF3">
    <property type="entry name" value="SERINE HYDROLASE RBBP9"/>
    <property type="match status" value="1"/>
</dbReference>
<dbReference type="EMBL" id="BMYZ01000002">
    <property type="protein sequence ID" value="GGY76869.1"/>
    <property type="molecule type" value="Genomic_DNA"/>
</dbReference>
<keyword evidence="2" id="KW-1185">Reference proteome</keyword>
<dbReference type="Pfam" id="PF06821">
    <property type="entry name" value="Ser_hydrolase"/>
    <property type="match status" value="1"/>
</dbReference>
<gene>
    <name evidence="1" type="ORF">GCM10011613_21730</name>
</gene>
<keyword evidence="1" id="KW-0378">Hydrolase</keyword>
<organism evidence="1 2">
    <name type="scientific">Cellvibrio zantedeschiae</name>
    <dbReference type="NCBI Taxonomy" id="1237077"/>
    <lineage>
        <taxon>Bacteria</taxon>
        <taxon>Pseudomonadati</taxon>
        <taxon>Pseudomonadota</taxon>
        <taxon>Gammaproteobacteria</taxon>
        <taxon>Cellvibrionales</taxon>
        <taxon>Cellvibrionaceae</taxon>
        <taxon>Cellvibrio</taxon>
    </lineage>
</organism>
<dbReference type="InterPro" id="IPR029058">
    <property type="entry name" value="AB_hydrolase_fold"/>
</dbReference>
<accession>A0ABQ3B2Y2</accession>
<protein>
    <submittedName>
        <fullName evidence="1">Alpha/beta hydrolase</fullName>
    </submittedName>
</protein>
<dbReference type="SUPFAM" id="SSF53474">
    <property type="entry name" value="alpha/beta-Hydrolases"/>
    <property type="match status" value="1"/>
</dbReference>
<dbReference type="Proteomes" id="UP000619761">
    <property type="component" value="Unassembled WGS sequence"/>
</dbReference>
<proteinExistence type="predicted"/>